<keyword evidence="12" id="KW-1185">Reference proteome</keyword>
<dbReference type="InterPro" id="IPR023059">
    <property type="entry name" value="Foldase_PrsA"/>
</dbReference>
<dbReference type="GO" id="GO:0006457">
    <property type="term" value="P:protein folding"/>
    <property type="evidence" value="ECO:0007669"/>
    <property type="project" value="UniProtKB-UniRule"/>
</dbReference>
<dbReference type="Gene3D" id="3.10.50.40">
    <property type="match status" value="1"/>
</dbReference>
<evidence type="ECO:0000256" key="4">
    <source>
        <dbReference type="ARBA" id="ARBA00023136"/>
    </source>
</evidence>
<evidence type="ECO:0000256" key="2">
    <source>
        <dbReference type="ARBA" id="ARBA00006071"/>
    </source>
</evidence>
<dbReference type="PANTHER" id="PTHR47245:SF2">
    <property type="entry name" value="PEPTIDYL-PROLYL CIS-TRANS ISOMERASE HP_0175-RELATED"/>
    <property type="match status" value="1"/>
</dbReference>
<gene>
    <name evidence="7" type="primary">prsA</name>
    <name evidence="11" type="ORF">DS745_13470</name>
</gene>
<protein>
    <recommendedName>
        <fullName evidence="7">Foldase protein PrsA</fullName>
        <ecNumber evidence="7">5.2.1.8</ecNumber>
    </recommendedName>
</protein>
<dbReference type="PROSITE" id="PS50198">
    <property type="entry name" value="PPIC_PPIASE_2"/>
    <property type="match status" value="1"/>
</dbReference>
<keyword evidence="3 7" id="KW-1003">Cell membrane</keyword>
<keyword evidence="7 8" id="KW-0413">Isomerase</keyword>
<dbReference type="SUPFAM" id="SSF109998">
    <property type="entry name" value="Triger factor/SurA peptide-binding domain-like"/>
    <property type="match status" value="1"/>
</dbReference>
<feature type="signal peptide" evidence="9">
    <location>
        <begin position="1"/>
        <end position="20"/>
    </location>
</feature>
<dbReference type="OrthoDB" id="14196at2"/>
<dbReference type="SUPFAM" id="SSF54534">
    <property type="entry name" value="FKBP-like"/>
    <property type="match status" value="1"/>
</dbReference>
<dbReference type="Pfam" id="PF05698">
    <property type="entry name" value="Trigger_C"/>
    <property type="match status" value="1"/>
</dbReference>
<evidence type="ECO:0000256" key="9">
    <source>
        <dbReference type="SAM" id="SignalP"/>
    </source>
</evidence>
<evidence type="ECO:0000313" key="12">
    <source>
        <dbReference type="Proteomes" id="UP000290649"/>
    </source>
</evidence>
<evidence type="ECO:0000259" key="10">
    <source>
        <dbReference type="PROSITE" id="PS50198"/>
    </source>
</evidence>
<comment type="catalytic activity">
    <reaction evidence="7">
        <text>[protein]-peptidylproline (omega=180) = [protein]-peptidylproline (omega=0)</text>
        <dbReference type="Rhea" id="RHEA:16237"/>
        <dbReference type="Rhea" id="RHEA-COMP:10747"/>
        <dbReference type="Rhea" id="RHEA-COMP:10748"/>
        <dbReference type="ChEBI" id="CHEBI:83833"/>
        <dbReference type="ChEBI" id="CHEBI:83834"/>
        <dbReference type="EC" id="5.2.1.8"/>
    </reaction>
</comment>
<proteinExistence type="inferred from homology"/>
<dbReference type="GO" id="GO:0015031">
    <property type="term" value="P:protein transport"/>
    <property type="evidence" value="ECO:0007669"/>
    <property type="project" value="InterPro"/>
</dbReference>
<feature type="chain" id="PRO_5038755069" description="Foldase protein PrsA" evidence="9">
    <location>
        <begin position="21"/>
        <end position="290"/>
    </location>
</feature>
<dbReference type="AlphaFoldDB" id="A0A4Q0VR93"/>
<comment type="function">
    <text evidence="7">Plays a major role in protein secretion by helping the post-translocational extracellular folding of several secreted proteins.</text>
</comment>
<dbReference type="InterPro" id="IPR008880">
    <property type="entry name" value="Trigger_fac_C"/>
</dbReference>
<organism evidence="11 12">
    <name type="scientific">Anaerobacillus alkaliphilus</name>
    <dbReference type="NCBI Taxonomy" id="1548597"/>
    <lineage>
        <taxon>Bacteria</taxon>
        <taxon>Bacillati</taxon>
        <taxon>Bacillota</taxon>
        <taxon>Bacilli</taxon>
        <taxon>Bacillales</taxon>
        <taxon>Bacillaceae</taxon>
        <taxon>Anaerobacillus</taxon>
    </lineage>
</organism>
<evidence type="ECO:0000313" key="11">
    <source>
        <dbReference type="EMBL" id="RXI99883.1"/>
    </source>
</evidence>
<dbReference type="GO" id="GO:0005886">
    <property type="term" value="C:plasma membrane"/>
    <property type="evidence" value="ECO:0007669"/>
    <property type="project" value="UniProtKB-SubCell"/>
</dbReference>
<dbReference type="InterPro" id="IPR027304">
    <property type="entry name" value="Trigger_fact/SurA_dom_sf"/>
</dbReference>
<evidence type="ECO:0000256" key="5">
    <source>
        <dbReference type="ARBA" id="ARBA00023139"/>
    </source>
</evidence>
<dbReference type="InterPro" id="IPR050245">
    <property type="entry name" value="PrsA_foldase"/>
</dbReference>
<feature type="domain" description="PpiC" evidence="10">
    <location>
        <begin position="147"/>
        <end position="237"/>
    </location>
</feature>
<dbReference type="EMBL" id="QOUX01000042">
    <property type="protein sequence ID" value="RXI99883.1"/>
    <property type="molecule type" value="Genomic_DNA"/>
</dbReference>
<accession>A0A4Q0VR93</accession>
<keyword evidence="5 7" id="KW-0564">Palmitate</keyword>
<evidence type="ECO:0000256" key="7">
    <source>
        <dbReference type="HAMAP-Rule" id="MF_01145"/>
    </source>
</evidence>
<dbReference type="RefSeq" id="WP_129078739.1">
    <property type="nucleotide sequence ID" value="NZ_QOUX01000042.1"/>
</dbReference>
<dbReference type="InterPro" id="IPR046357">
    <property type="entry name" value="PPIase_dom_sf"/>
</dbReference>
<comment type="caution">
    <text evidence="11">The sequence shown here is derived from an EMBL/GenBank/DDBJ whole genome shotgun (WGS) entry which is preliminary data.</text>
</comment>
<dbReference type="HAMAP" id="MF_01145">
    <property type="entry name" value="Foldase_PrsA"/>
    <property type="match status" value="1"/>
</dbReference>
<reference evidence="11 12" key="1">
    <citation type="journal article" date="2019" name="Int. J. Syst. Evol. Microbiol.">
        <title>Anaerobacillus alkaliphilus sp. nov., a novel alkaliphilic and moderately halophilic bacterium.</title>
        <authorList>
            <person name="Borsodi A.K."/>
            <person name="Aszalos J.M."/>
            <person name="Bihari P."/>
            <person name="Nagy I."/>
            <person name="Schumann P."/>
            <person name="Sproer C."/>
            <person name="Kovacs A.L."/>
            <person name="Boka K."/>
            <person name="Dobosy P."/>
            <person name="Ovari M."/>
            <person name="Szili-Kovacs T."/>
            <person name="Toth E."/>
        </authorList>
    </citation>
    <scope>NUCLEOTIDE SEQUENCE [LARGE SCALE GENOMIC DNA]</scope>
    <source>
        <strain evidence="11 12">B16-10</strain>
    </source>
</reference>
<dbReference type="InterPro" id="IPR000297">
    <property type="entry name" value="PPIase_PpiC"/>
</dbReference>
<dbReference type="PROSITE" id="PS01096">
    <property type="entry name" value="PPIC_PPIASE_1"/>
    <property type="match status" value="1"/>
</dbReference>
<dbReference type="InterPro" id="IPR023058">
    <property type="entry name" value="PPIase_PpiC_CS"/>
</dbReference>
<keyword evidence="7 8" id="KW-0697">Rotamase</keyword>
<name>A0A4Q0VR93_9BACI</name>
<comment type="similarity">
    <text evidence="2 7">Belongs to the PrsA family.</text>
</comment>
<evidence type="ECO:0000256" key="6">
    <source>
        <dbReference type="ARBA" id="ARBA00023288"/>
    </source>
</evidence>
<keyword evidence="6 7" id="KW-0449">Lipoprotein</keyword>
<dbReference type="PROSITE" id="PS51257">
    <property type="entry name" value="PROKAR_LIPOPROTEIN"/>
    <property type="match status" value="1"/>
</dbReference>
<dbReference type="Pfam" id="PF13616">
    <property type="entry name" value="Rotamase_3"/>
    <property type="match status" value="1"/>
</dbReference>
<sequence>MKKLVTAIALTGLIALTACNGNSNGDTESNIVAEIEGQAITEAEFVEALKEKHGEAVLFSLVQDKIFAAHAQRLNVTDEDIDKELNEVRDAYDLGEDEAFLSFLNTQGFSSIEDFRNLVMQHLVVQKVASEGAVVTEEEVRAEYEAGRELEASHILVQDLETAEEILAKLNQGEDFAELAQEYSIDPGSGAAGGSLGSFERGRMVPEFEQAAFSLAVGEISDPVQSDFGYHIIKVTERTPFEESFEDVKDELEALLARRQARPLEEVQREIMDTANVQIKDEQFKHVFDR</sequence>
<dbReference type="EC" id="5.2.1.8" evidence="7"/>
<keyword evidence="4 7" id="KW-0472">Membrane</keyword>
<dbReference type="Proteomes" id="UP000290649">
    <property type="component" value="Unassembled WGS sequence"/>
</dbReference>
<evidence type="ECO:0000256" key="1">
    <source>
        <dbReference type="ARBA" id="ARBA00004193"/>
    </source>
</evidence>
<keyword evidence="7 9" id="KW-0732">Signal</keyword>
<comment type="subcellular location">
    <subcellularLocation>
        <location evidence="1 7">Cell membrane</location>
        <topology evidence="1 7">Lipid-anchor</topology>
    </subcellularLocation>
</comment>
<evidence type="ECO:0000256" key="3">
    <source>
        <dbReference type="ARBA" id="ARBA00022475"/>
    </source>
</evidence>
<dbReference type="PANTHER" id="PTHR47245">
    <property type="entry name" value="PEPTIDYLPROLYL ISOMERASE"/>
    <property type="match status" value="1"/>
</dbReference>
<evidence type="ECO:0000256" key="8">
    <source>
        <dbReference type="PROSITE-ProRule" id="PRU00278"/>
    </source>
</evidence>
<dbReference type="GO" id="GO:0003755">
    <property type="term" value="F:peptidyl-prolyl cis-trans isomerase activity"/>
    <property type="evidence" value="ECO:0007669"/>
    <property type="project" value="UniProtKB-UniRule"/>
</dbReference>